<dbReference type="AGR" id="Xenbase:XB-GENE-29078683"/>
<feature type="region of interest" description="Disordered" evidence="1">
    <location>
        <begin position="1"/>
        <end position="31"/>
    </location>
</feature>
<feature type="compositionally biased region" description="Basic and acidic residues" evidence="1">
    <location>
        <begin position="11"/>
        <end position="29"/>
    </location>
</feature>
<dbReference type="KEGG" id="xtr:100487262"/>
<evidence type="ECO:0000313" key="4">
    <source>
        <dbReference type="Xenbase" id="XB-GENE-29078683"/>
    </source>
</evidence>
<dbReference type="AlphaFoldDB" id="A0A8J0QQ79"/>
<sequence length="283" mass="32479">METVTALEVSLSRDTEKARKIQTKENREDETPEQWGEFQGIWGRGKEMEKCWCESGLQGCCDDRWTAFRDVNTDESQLVTELTEMSEHSGPWWCEDSTRPCERSTKHSVKKSNLQRIFENCFPPFSQSVVEEDVTPLELYTSGESHTQHRQVEQLWGTACSRWRQSDPSYKWEGSRLHSSYLSMLHIKPKNQEGQSARCLPNPQKVKSLAASPSINEKIQAQKVSTVARREPELKLMKVASVSVHVSGFSPSHHLQSLFQHWTQPNGKARLTVAYNFNHSLLV</sequence>
<evidence type="ECO:0000313" key="2">
    <source>
        <dbReference type="Proteomes" id="UP000008143"/>
    </source>
</evidence>
<accession>A0A8J0QQ79</accession>
<dbReference type="RefSeq" id="XP_002938853.3">
    <property type="nucleotide sequence ID" value="XM_002938807.5"/>
</dbReference>
<protein>
    <submittedName>
        <fullName evidence="3">Uncharacterized protein LOC100487262</fullName>
    </submittedName>
</protein>
<dbReference type="Proteomes" id="UP000008143">
    <property type="component" value="Chromosome 8"/>
</dbReference>
<gene>
    <name evidence="3 4" type="primary">LOC100487262</name>
</gene>
<name>A0A8J0QQ79_XENTR</name>
<keyword evidence="2" id="KW-1185">Reference proteome</keyword>
<reference evidence="3" key="1">
    <citation type="submission" date="2025-08" db="UniProtKB">
        <authorList>
            <consortium name="RefSeq"/>
        </authorList>
    </citation>
    <scope>IDENTIFICATION</scope>
    <source>
        <strain evidence="3">Nigerian</strain>
        <tissue evidence="3">Liver and blood</tissue>
    </source>
</reference>
<dbReference type="OrthoDB" id="9898731at2759"/>
<dbReference type="OMA" id="CERSTKH"/>
<proteinExistence type="predicted"/>
<organism evidence="2 3">
    <name type="scientific">Xenopus tropicalis</name>
    <name type="common">Western clawed frog</name>
    <name type="synonym">Silurana tropicalis</name>
    <dbReference type="NCBI Taxonomy" id="8364"/>
    <lineage>
        <taxon>Eukaryota</taxon>
        <taxon>Metazoa</taxon>
        <taxon>Chordata</taxon>
        <taxon>Craniata</taxon>
        <taxon>Vertebrata</taxon>
        <taxon>Euteleostomi</taxon>
        <taxon>Amphibia</taxon>
        <taxon>Batrachia</taxon>
        <taxon>Anura</taxon>
        <taxon>Pipoidea</taxon>
        <taxon>Pipidae</taxon>
        <taxon>Xenopodinae</taxon>
        <taxon>Xenopus</taxon>
        <taxon>Silurana</taxon>
    </lineage>
</organism>
<evidence type="ECO:0000256" key="1">
    <source>
        <dbReference type="SAM" id="MobiDB-lite"/>
    </source>
</evidence>
<dbReference type="GeneID" id="100487262"/>
<evidence type="ECO:0000313" key="3">
    <source>
        <dbReference type="RefSeq" id="XP_002938853.3"/>
    </source>
</evidence>
<dbReference type="Xenbase" id="XB-GENE-29078683">
    <property type="gene designation" value="LOC100487262"/>
</dbReference>